<dbReference type="AlphaFoldDB" id="A0A835G555"/>
<organism evidence="1 2">
    <name type="scientific">Spodoptera exigua</name>
    <name type="common">Beet armyworm</name>
    <name type="synonym">Noctua fulgens</name>
    <dbReference type="NCBI Taxonomy" id="7107"/>
    <lineage>
        <taxon>Eukaryota</taxon>
        <taxon>Metazoa</taxon>
        <taxon>Ecdysozoa</taxon>
        <taxon>Arthropoda</taxon>
        <taxon>Hexapoda</taxon>
        <taxon>Insecta</taxon>
        <taxon>Pterygota</taxon>
        <taxon>Neoptera</taxon>
        <taxon>Endopterygota</taxon>
        <taxon>Lepidoptera</taxon>
        <taxon>Glossata</taxon>
        <taxon>Ditrysia</taxon>
        <taxon>Noctuoidea</taxon>
        <taxon>Noctuidae</taxon>
        <taxon>Amphipyrinae</taxon>
        <taxon>Spodoptera</taxon>
    </lineage>
</organism>
<proteinExistence type="predicted"/>
<dbReference type="EMBL" id="JACKWZ010000522">
    <property type="protein sequence ID" value="KAF9406982.1"/>
    <property type="molecule type" value="Genomic_DNA"/>
</dbReference>
<gene>
    <name evidence="1" type="ORF">HW555_012839</name>
</gene>
<comment type="caution">
    <text evidence="1">The sequence shown here is derived from an EMBL/GenBank/DDBJ whole genome shotgun (WGS) entry which is preliminary data.</text>
</comment>
<dbReference type="Proteomes" id="UP000648187">
    <property type="component" value="Unassembled WGS sequence"/>
</dbReference>
<evidence type="ECO:0000313" key="1">
    <source>
        <dbReference type="EMBL" id="KAF9406982.1"/>
    </source>
</evidence>
<keyword evidence="2" id="KW-1185">Reference proteome</keyword>
<name>A0A835G555_SPOEX</name>
<reference evidence="1" key="1">
    <citation type="submission" date="2020-08" db="EMBL/GenBank/DDBJ databases">
        <title>Spodoptera exigua strain:BAW_Kor-Di-RS1 Genome sequencing and assembly.</title>
        <authorList>
            <person name="Kim J."/>
            <person name="Nam H.Y."/>
            <person name="Kwon M."/>
            <person name="Choi J.H."/>
            <person name="Cho S.R."/>
            <person name="Kim G.-H."/>
        </authorList>
    </citation>
    <scope>NUCLEOTIDE SEQUENCE</scope>
    <source>
        <strain evidence="1">BAW_Kor-Di-RS1</strain>
        <tissue evidence="1">Whole-body</tissue>
    </source>
</reference>
<evidence type="ECO:0000313" key="2">
    <source>
        <dbReference type="Proteomes" id="UP000648187"/>
    </source>
</evidence>
<protein>
    <submittedName>
        <fullName evidence="1">Uncharacterized protein</fullName>
    </submittedName>
</protein>
<accession>A0A835G555</accession>
<sequence>MMTNTLDDQRLTAAPSFEVIYLTGALHNLLTQQPEQTIHEFSECSELLSHLGNGILGGASCLDLSLDGFQLLGEHLLQGHELLFQGFLC</sequence>